<evidence type="ECO:0000313" key="1">
    <source>
        <dbReference type="EMBL" id="SVA82300.1"/>
    </source>
</evidence>
<reference evidence="1" key="1">
    <citation type="submission" date="2018-05" db="EMBL/GenBank/DDBJ databases">
        <authorList>
            <person name="Lanie J.A."/>
            <person name="Ng W.-L."/>
            <person name="Kazmierczak K.M."/>
            <person name="Andrzejewski T.M."/>
            <person name="Davidsen T.M."/>
            <person name="Wayne K.J."/>
            <person name="Tettelin H."/>
            <person name="Glass J.I."/>
            <person name="Rusch D."/>
            <person name="Podicherti R."/>
            <person name="Tsui H.-C.T."/>
            <person name="Winkler M.E."/>
        </authorList>
    </citation>
    <scope>NUCLEOTIDE SEQUENCE</scope>
</reference>
<proteinExistence type="predicted"/>
<dbReference type="EMBL" id="UINC01019440">
    <property type="protein sequence ID" value="SVA82300.1"/>
    <property type="molecule type" value="Genomic_DNA"/>
</dbReference>
<accession>A0A381YZB9</accession>
<protein>
    <submittedName>
        <fullName evidence="1">Uncharacterized protein</fullName>
    </submittedName>
</protein>
<name>A0A381YZB9_9ZZZZ</name>
<gene>
    <name evidence="1" type="ORF">METZ01_LOCUS135154</name>
</gene>
<dbReference type="AlphaFoldDB" id="A0A381YZB9"/>
<sequence>MTLTPEDIPVASEVTRPVAAGVTNSRYQATVGGIPETNPVIGDVKGQFDSWPRKVRTRKNTPRWLLWRWASVAGGDREGGRTP</sequence>
<organism evidence="1">
    <name type="scientific">marine metagenome</name>
    <dbReference type="NCBI Taxonomy" id="408172"/>
    <lineage>
        <taxon>unclassified sequences</taxon>
        <taxon>metagenomes</taxon>
        <taxon>ecological metagenomes</taxon>
    </lineage>
</organism>